<evidence type="ECO:0000259" key="17">
    <source>
        <dbReference type="Pfam" id="PF00520"/>
    </source>
</evidence>
<dbReference type="RefSeq" id="XP_035668209.1">
    <property type="nucleotide sequence ID" value="XM_035812316.1"/>
</dbReference>
<evidence type="ECO:0000256" key="4">
    <source>
        <dbReference type="ARBA" id="ARBA00022568"/>
    </source>
</evidence>
<protein>
    <submittedName>
        <fullName evidence="19 20">Transient receptor potential cation channel subfamily A member 1-like isoform X1</fullName>
    </submittedName>
</protein>
<feature type="repeat" description="ANK" evidence="14">
    <location>
        <begin position="263"/>
        <end position="295"/>
    </location>
</feature>
<dbReference type="Gene3D" id="1.25.40.20">
    <property type="entry name" value="Ankyrin repeat-containing domain"/>
    <property type="match status" value="2"/>
</dbReference>
<keyword evidence="11 16" id="KW-0472">Membrane</keyword>
<feature type="compositionally biased region" description="Basic and acidic residues" evidence="15">
    <location>
        <begin position="949"/>
        <end position="961"/>
    </location>
</feature>
<dbReference type="Proteomes" id="UP000001554">
    <property type="component" value="Chromosome 2"/>
</dbReference>
<feature type="compositionally biased region" description="Basic and acidic residues" evidence="15">
    <location>
        <begin position="1"/>
        <end position="11"/>
    </location>
</feature>
<dbReference type="OMA" id="NCAPLGE"/>
<dbReference type="InterPro" id="IPR005821">
    <property type="entry name" value="Ion_trans_dom"/>
</dbReference>
<evidence type="ECO:0000313" key="18">
    <source>
        <dbReference type="Proteomes" id="UP000001554"/>
    </source>
</evidence>
<keyword evidence="10" id="KW-0406">Ion transport</keyword>
<keyword evidence="8" id="KW-0106">Calcium</keyword>
<keyword evidence="12" id="KW-0407">Ion channel</keyword>
<feature type="region of interest" description="Disordered" evidence="15">
    <location>
        <begin position="1"/>
        <end position="46"/>
    </location>
</feature>
<evidence type="ECO:0000256" key="15">
    <source>
        <dbReference type="SAM" id="MobiDB-lite"/>
    </source>
</evidence>
<evidence type="ECO:0000256" key="8">
    <source>
        <dbReference type="ARBA" id="ARBA00022837"/>
    </source>
</evidence>
<dbReference type="GO" id="GO:0005262">
    <property type="term" value="F:calcium channel activity"/>
    <property type="evidence" value="ECO:0000318"/>
    <property type="project" value="GO_Central"/>
</dbReference>
<feature type="compositionally biased region" description="Polar residues" evidence="15">
    <location>
        <begin position="1002"/>
        <end position="1011"/>
    </location>
</feature>
<feature type="transmembrane region" description="Helical" evidence="16">
    <location>
        <begin position="543"/>
        <end position="561"/>
    </location>
</feature>
<evidence type="ECO:0000256" key="10">
    <source>
        <dbReference type="ARBA" id="ARBA00023065"/>
    </source>
</evidence>
<evidence type="ECO:0000256" key="7">
    <source>
        <dbReference type="ARBA" id="ARBA00022737"/>
    </source>
</evidence>
<keyword evidence="4" id="KW-0109">Calcium transport</keyword>
<evidence type="ECO:0000256" key="11">
    <source>
        <dbReference type="ARBA" id="ARBA00023136"/>
    </source>
</evidence>
<name>A0A9J7MI25_BRAFL</name>
<feature type="repeat" description="ANK" evidence="14">
    <location>
        <begin position="297"/>
        <end position="329"/>
    </location>
</feature>
<dbReference type="RefSeq" id="XP_035668207.1">
    <property type="nucleotide sequence ID" value="XM_035812314.1"/>
</dbReference>
<evidence type="ECO:0000256" key="3">
    <source>
        <dbReference type="ARBA" id="ARBA00022475"/>
    </source>
</evidence>
<feature type="compositionally biased region" description="Low complexity" evidence="15">
    <location>
        <begin position="964"/>
        <end position="973"/>
    </location>
</feature>
<evidence type="ECO:0000256" key="6">
    <source>
        <dbReference type="ARBA" id="ARBA00022692"/>
    </source>
</evidence>
<dbReference type="SUPFAM" id="SSF48403">
    <property type="entry name" value="Ankyrin repeat"/>
    <property type="match status" value="1"/>
</dbReference>
<dbReference type="Pfam" id="PF00520">
    <property type="entry name" value="Ion_trans"/>
    <property type="match status" value="1"/>
</dbReference>
<keyword evidence="9 16" id="KW-1133">Transmembrane helix</keyword>
<feature type="transmembrane region" description="Helical" evidence="16">
    <location>
        <begin position="678"/>
        <end position="698"/>
    </location>
</feature>
<dbReference type="OrthoDB" id="194358at2759"/>
<feature type="transmembrane region" description="Helical" evidence="16">
    <location>
        <begin position="427"/>
        <end position="450"/>
    </location>
</feature>
<evidence type="ECO:0000256" key="1">
    <source>
        <dbReference type="ARBA" id="ARBA00004651"/>
    </source>
</evidence>
<keyword evidence="14" id="KW-0040">ANK repeat</keyword>
<comment type="subcellular location">
    <subcellularLocation>
        <location evidence="1">Cell membrane</location>
        <topology evidence="1">Multi-pass membrane protein</topology>
    </subcellularLocation>
</comment>
<dbReference type="Gene3D" id="1.10.287.70">
    <property type="match status" value="1"/>
</dbReference>
<dbReference type="AlphaFoldDB" id="A0A9J7MI25"/>
<dbReference type="RefSeq" id="XP_035668206.1">
    <property type="nucleotide sequence ID" value="XM_035812313.1"/>
</dbReference>
<evidence type="ECO:0000256" key="16">
    <source>
        <dbReference type="SAM" id="Phobius"/>
    </source>
</evidence>
<sequence length="1011" mass="116111">MRSYDDQDDRKMKKRRKKRSKVHPGYGNLQEDSGLSNEGFEMGEKKKHTLKKGSQFARSFKEVLKAANVFSAAQAVQEAVSKWRNYNTSRRHVQENKTVYRHIKPKTVYAVKKKPELEGLASDLDDDVEDDQIDAALGFPGLGDTAAKRKASASNRAFISYFAKLGKVDGSDDFVDLDFLENLIDNGANVNSTDRYGQSVLHEVARAWHIDVAKFLLGKGMDPNQKDVYGRTALHVAAAVNYPEMVEFLVQHGADIESKTREELQTPVHFAARNDAVMSLKMLIKHNADFKKPRDYKGRTPLHLAAELDRSETARYLVEQGAEAGVQDYSGQACITHMITKMPPVAKEALNQFHPTDRANRKQYYYLNNIEPVLPESFKKVAGEAADSLAKTPMEVAVQYKQYEVLQHPVFQKLISMKWKRFARRGAWLSLFLNFIFIVMWTTLAVAPAWRVRFTYTFPQDWWRIIVSSIAVLLTFYHIIVELKEFFSDKQKFQAWQKWRTEEIRKDLTFCHPRWPEERAFLLREIEQIHDQKSSYFSDFWNLFDWTLYLLLLVCITTHIVDVFAHSEELARWHIRIFALTIIIMWLRLMKNARAFRAIGPFIVILSHMFYDILRFVYLYLEFYIPFACAFWMLFGGRGVTGFLNVPTMLYTMFRLTLVDEYDYDGLHAEDPIFADLLLAMFFFVSAILCINLFIALLSDTFQRVYDNAVSNAIMQQAQTILGLEASMSKKKREKFKAMIHSQCAPLPEYYDDDMTSAEGDDLQKITFQIMEEVEQMHEMMRMMYKPGDEGTSSDQPRPIRPVYPASTDSGLSDSHRSSGAMVSQVQEEVKTLRDEISNLRLRQDEMFDRMRHDNSSMKRFLQHLIDIQSQGGFQPRGGGESSMGVRGPSRLEPLSVGDHGRGDRMRGSPRSSPLAREVRDDSPFGVRDRDVEKGLPESRQSHRTSSRQRREQELERRDLSDTPSNDVSPGSDDGPDGDMHAHMAGGDAWQPPQDVRIKSTVRGSSGTSHA</sequence>
<dbReference type="RefSeq" id="XP_035668208.1">
    <property type="nucleotide sequence ID" value="XM_035812315.1"/>
</dbReference>
<feature type="transmembrane region" description="Helical" evidence="16">
    <location>
        <begin position="617"/>
        <end position="635"/>
    </location>
</feature>
<keyword evidence="2" id="KW-0813">Transport</keyword>
<feature type="transmembrane region" description="Helical" evidence="16">
    <location>
        <begin position="573"/>
        <end position="590"/>
    </location>
</feature>
<feature type="region of interest" description="Disordered" evidence="15">
    <location>
        <begin position="871"/>
        <end position="1011"/>
    </location>
</feature>
<gene>
    <name evidence="19 20 21 22" type="primary">LOC118410550</name>
</gene>
<dbReference type="GO" id="GO:0098703">
    <property type="term" value="P:calcium ion import across plasma membrane"/>
    <property type="evidence" value="ECO:0000318"/>
    <property type="project" value="GO_Central"/>
</dbReference>
<dbReference type="PANTHER" id="PTHR10582">
    <property type="entry name" value="TRANSIENT RECEPTOR POTENTIAL ION CHANNEL PROTEIN"/>
    <property type="match status" value="1"/>
</dbReference>
<evidence type="ECO:0000313" key="22">
    <source>
        <dbReference type="RefSeq" id="XP_035668209.1"/>
    </source>
</evidence>
<evidence type="ECO:0000256" key="12">
    <source>
        <dbReference type="ARBA" id="ARBA00023303"/>
    </source>
</evidence>
<evidence type="ECO:0000256" key="5">
    <source>
        <dbReference type="ARBA" id="ARBA00022673"/>
    </source>
</evidence>
<dbReference type="KEGG" id="bfo:118410550"/>
<organism evidence="18 20">
    <name type="scientific">Branchiostoma floridae</name>
    <name type="common">Florida lancelet</name>
    <name type="synonym">Amphioxus</name>
    <dbReference type="NCBI Taxonomy" id="7739"/>
    <lineage>
        <taxon>Eukaryota</taxon>
        <taxon>Metazoa</taxon>
        <taxon>Chordata</taxon>
        <taxon>Cephalochordata</taxon>
        <taxon>Leptocardii</taxon>
        <taxon>Amphioxiformes</taxon>
        <taxon>Branchiostomatidae</taxon>
        <taxon>Branchiostoma</taxon>
    </lineage>
</organism>
<feature type="transmembrane region" description="Helical" evidence="16">
    <location>
        <begin position="462"/>
        <end position="481"/>
    </location>
</feature>
<evidence type="ECO:0000256" key="9">
    <source>
        <dbReference type="ARBA" id="ARBA00022989"/>
    </source>
</evidence>
<evidence type="ECO:0000313" key="19">
    <source>
        <dbReference type="RefSeq" id="XP_035668206.1"/>
    </source>
</evidence>
<feature type="compositionally biased region" description="Basic and acidic residues" evidence="15">
    <location>
        <begin position="917"/>
        <end position="941"/>
    </location>
</feature>
<keyword evidence="6 16" id="KW-0812">Transmembrane</keyword>
<keyword evidence="5" id="KW-0107">Calcium channel</keyword>
<dbReference type="InterPro" id="IPR002110">
    <property type="entry name" value="Ankyrin_rpt"/>
</dbReference>
<keyword evidence="18" id="KW-1185">Reference proteome</keyword>
<dbReference type="InterPro" id="IPR024862">
    <property type="entry name" value="TRPV"/>
</dbReference>
<feature type="region of interest" description="Disordered" evidence="15">
    <location>
        <begin position="786"/>
        <end position="829"/>
    </location>
</feature>
<reference evidence="18" key="1">
    <citation type="journal article" date="2020" name="Nat. Ecol. Evol.">
        <title>Deeply conserved synteny resolves early events in vertebrate evolution.</title>
        <authorList>
            <person name="Simakov O."/>
            <person name="Marletaz F."/>
            <person name="Yue J.X."/>
            <person name="O'Connell B."/>
            <person name="Jenkins J."/>
            <person name="Brandt A."/>
            <person name="Calef R."/>
            <person name="Tung C.H."/>
            <person name="Huang T.K."/>
            <person name="Schmutz J."/>
            <person name="Satoh N."/>
            <person name="Yu J.K."/>
            <person name="Putnam N.H."/>
            <person name="Green R.E."/>
            <person name="Rokhsar D.S."/>
        </authorList>
    </citation>
    <scope>NUCLEOTIDE SEQUENCE [LARGE SCALE GENOMIC DNA]</scope>
    <source>
        <strain evidence="18">S238N-H82</strain>
    </source>
</reference>
<feature type="compositionally biased region" description="Basic residues" evidence="15">
    <location>
        <begin position="12"/>
        <end position="22"/>
    </location>
</feature>
<evidence type="ECO:0000256" key="14">
    <source>
        <dbReference type="PROSITE-ProRule" id="PRU00023"/>
    </source>
</evidence>
<feature type="repeat" description="ANK" evidence="14">
    <location>
        <begin position="196"/>
        <end position="228"/>
    </location>
</feature>
<keyword evidence="3" id="KW-1003">Cell membrane</keyword>
<dbReference type="GO" id="GO:0005886">
    <property type="term" value="C:plasma membrane"/>
    <property type="evidence" value="ECO:0000318"/>
    <property type="project" value="GO_Central"/>
</dbReference>
<evidence type="ECO:0000313" key="21">
    <source>
        <dbReference type="RefSeq" id="XP_035668208.1"/>
    </source>
</evidence>
<dbReference type="PROSITE" id="PS50297">
    <property type="entry name" value="ANK_REP_REGION"/>
    <property type="match status" value="3"/>
</dbReference>
<evidence type="ECO:0000256" key="2">
    <source>
        <dbReference type="ARBA" id="ARBA00022448"/>
    </source>
</evidence>
<feature type="repeat" description="ANK" evidence="14">
    <location>
        <begin position="229"/>
        <end position="261"/>
    </location>
</feature>
<evidence type="ECO:0000313" key="20">
    <source>
        <dbReference type="RefSeq" id="XP_035668207.1"/>
    </source>
</evidence>
<dbReference type="PANTHER" id="PTHR10582:SF33">
    <property type="entry name" value="TRANSIENT RECEPTOR POTENTIAL CHANNEL PYREXIA"/>
    <property type="match status" value="1"/>
</dbReference>
<dbReference type="SMART" id="SM00248">
    <property type="entry name" value="ANK"/>
    <property type="match status" value="5"/>
</dbReference>
<dbReference type="GeneID" id="118410550"/>
<reference evidence="19 20" key="2">
    <citation type="submission" date="2025-04" db="UniProtKB">
        <authorList>
            <consortium name="RefSeq"/>
        </authorList>
    </citation>
    <scope>IDENTIFICATION</scope>
    <source>
        <strain evidence="19 20">S238N-H82</strain>
        <tissue evidence="19 20">Testes</tissue>
    </source>
</reference>
<proteinExistence type="predicted"/>
<feature type="domain" description="Ion transport" evidence="17">
    <location>
        <begin position="472"/>
        <end position="708"/>
    </location>
</feature>
<keyword evidence="7" id="KW-0677">Repeat</keyword>
<comment type="catalytic activity">
    <reaction evidence="13">
        <text>Ca(2+)(in) = Ca(2+)(out)</text>
        <dbReference type="Rhea" id="RHEA:29671"/>
        <dbReference type="ChEBI" id="CHEBI:29108"/>
    </reaction>
</comment>
<dbReference type="Pfam" id="PF12796">
    <property type="entry name" value="Ank_2"/>
    <property type="match status" value="2"/>
</dbReference>
<accession>A0A9J7MI25</accession>
<dbReference type="InterPro" id="IPR036770">
    <property type="entry name" value="Ankyrin_rpt-contain_sf"/>
</dbReference>
<dbReference type="PROSITE" id="PS50088">
    <property type="entry name" value="ANK_REPEAT"/>
    <property type="match status" value="4"/>
</dbReference>
<evidence type="ECO:0000256" key="13">
    <source>
        <dbReference type="ARBA" id="ARBA00036634"/>
    </source>
</evidence>